<dbReference type="EMBL" id="UOFE01000027">
    <property type="protein sequence ID" value="VAW52359.1"/>
    <property type="molecule type" value="Genomic_DNA"/>
</dbReference>
<proteinExistence type="predicted"/>
<accession>A0A3B0WT73</accession>
<reference evidence="1" key="1">
    <citation type="submission" date="2018-06" db="EMBL/GenBank/DDBJ databases">
        <authorList>
            <person name="Zhirakovskaya E."/>
        </authorList>
    </citation>
    <scope>NUCLEOTIDE SEQUENCE</scope>
</reference>
<evidence type="ECO:0000313" key="1">
    <source>
        <dbReference type="EMBL" id="VAW52359.1"/>
    </source>
</evidence>
<name>A0A3B0WT73_9ZZZZ</name>
<sequence>MLSFIPALVVVASMQAVQPAIIETPEIMLEVTARTPDQMGSFYEARGFPKPMLNILKQQCIMTVGITNKTQDTIWMNLSNWEFTSQGKVIHRKHRNHWKQRWQKMNIPLNKQSTFRWTLIPEILDYLPGEREGGNIVLPFTKGYFSLKAEFATGKNKQGKTLTISTDKLFCAEDAQ</sequence>
<dbReference type="AlphaFoldDB" id="A0A3B0WT73"/>
<organism evidence="1">
    <name type="scientific">hydrothermal vent metagenome</name>
    <dbReference type="NCBI Taxonomy" id="652676"/>
    <lineage>
        <taxon>unclassified sequences</taxon>
        <taxon>metagenomes</taxon>
        <taxon>ecological metagenomes</taxon>
    </lineage>
</organism>
<protein>
    <submittedName>
        <fullName evidence="1">Uncharacterized protein</fullName>
    </submittedName>
</protein>
<gene>
    <name evidence="1" type="ORF">MNBD_GAMMA05-711</name>
</gene>